<evidence type="ECO:0000313" key="8">
    <source>
        <dbReference type="Proteomes" id="UP000006695"/>
    </source>
</evidence>
<dbReference type="PANTHER" id="PTHR30213">
    <property type="entry name" value="INNER MEMBRANE PROTEIN YHJD"/>
    <property type="match status" value="1"/>
</dbReference>
<evidence type="ECO:0000256" key="6">
    <source>
        <dbReference type="SAM" id="Phobius"/>
    </source>
</evidence>
<dbReference type="Gene3D" id="1.10.10.10">
    <property type="entry name" value="Winged helix-like DNA-binding domain superfamily/Winged helix DNA-binding domain"/>
    <property type="match status" value="1"/>
</dbReference>
<reference evidence="7 8" key="1">
    <citation type="submission" date="2007-05" db="EMBL/GenBank/DDBJ databases">
        <title>Complete sequence of Geobacter uraniireducens Rf4.</title>
        <authorList>
            <consortium name="US DOE Joint Genome Institute"/>
            <person name="Copeland A."/>
            <person name="Lucas S."/>
            <person name="Lapidus A."/>
            <person name="Barry K."/>
            <person name="Detter J.C."/>
            <person name="Glavina del Rio T."/>
            <person name="Hammon N."/>
            <person name="Israni S."/>
            <person name="Dalin E."/>
            <person name="Tice H."/>
            <person name="Pitluck S."/>
            <person name="Chertkov O."/>
            <person name="Brettin T."/>
            <person name="Bruce D."/>
            <person name="Han C."/>
            <person name="Schmutz J."/>
            <person name="Larimer F."/>
            <person name="Land M."/>
            <person name="Hauser L."/>
            <person name="Kyrpides N."/>
            <person name="Mikhailova N."/>
            <person name="Shelobolina E."/>
            <person name="Aklujkar M."/>
            <person name="Lovley D."/>
            <person name="Richardson P."/>
        </authorList>
    </citation>
    <scope>NUCLEOTIDE SEQUENCE [LARGE SCALE GENOMIC DNA]</scope>
    <source>
        <strain evidence="7 8">Rf4</strain>
    </source>
</reference>
<feature type="transmembrane region" description="Helical" evidence="6">
    <location>
        <begin position="119"/>
        <end position="138"/>
    </location>
</feature>
<comment type="subcellular location">
    <subcellularLocation>
        <location evidence="1">Cell membrane</location>
        <topology evidence="1">Multi-pass membrane protein</topology>
    </subcellularLocation>
</comment>
<feature type="transmembrane region" description="Helical" evidence="6">
    <location>
        <begin position="265"/>
        <end position="290"/>
    </location>
</feature>
<keyword evidence="8" id="KW-1185">Reference proteome</keyword>
<sequence>MIKDAENKAGIAAFFSRTLWEMDPDAYQGVRHYGVKYLQIMALVAKNFLDDNCMLRASALSFTTILSIVPLFALTFALLKGLGVQNKLEPLILEQVTAGSHELVDKIVTYINNTNMTSMGAIGLVTLIVTVITLLGNIEKAFNVVWGVRETRSPYRKFSDYLSVLVSGPLLMLAAISITTSLQSQAMVKWLVETAYIGDLMLLFFRLIPYFSIWLAMFFLYIFIPNTKVRFKSAIIGGVLAGTIWQIAQWGYIHFQVGVAKYNAIYGTLALLPIFMVWIYTSWLIVLFGVEVVSAHQNIRTFRREFRTPHISHGMKELLTLSILRDIATAFHFGYPPLTSERLAKELDIPVKLVRELLTQLAENGYLVATAGDEPSYQPARELDQITVNEVLLSLRDYGSHGRFTGEGNVQEILSRANGAAAATLTGMTLKELVASSPKKENVSGNTGS</sequence>
<dbReference type="Pfam" id="PF03631">
    <property type="entry name" value="Virul_fac_BrkB"/>
    <property type="match status" value="1"/>
</dbReference>
<evidence type="ECO:0000256" key="1">
    <source>
        <dbReference type="ARBA" id="ARBA00004651"/>
    </source>
</evidence>
<dbReference type="OrthoDB" id="9808671at2"/>
<keyword evidence="5 6" id="KW-0472">Membrane</keyword>
<dbReference type="InterPro" id="IPR017039">
    <property type="entry name" value="Virul_fac_BrkB"/>
</dbReference>
<dbReference type="AlphaFoldDB" id="A5GC48"/>
<keyword evidence="7" id="KW-0378">Hydrolase</keyword>
<dbReference type="GO" id="GO:0016787">
    <property type="term" value="F:hydrolase activity"/>
    <property type="evidence" value="ECO:0007669"/>
    <property type="project" value="UniProtKB-KW"/>
</dbReference>
<dbReference type="RefSeq" id="WP_011937575.1">
    <property type="nucleotide sequence ID" value="NC_009483.1"/>
</dbReference>
<dbReference type="InterPro" id="IPR000944">
    <property type="entry name" value="Tscrpt_reg_Rrf2"/>
</dbReference>
<proteinExistence type="predicted"/>
<protein>
    <submittedName>
        <fullName evidence="7">tRNA-processing RNAse BN</fullName>
        <ecNumber evidence="7">3.1.-.-</ecNumber>
    </submittedName>
</protein>
<evidence type="ECO:0000256" key="5">
    <source>
        <dbReference type="ARBA" id="ARBA00023136"/>
    </source>
</evidence>
<gene>
    <name evidence="7" type="ordered locus">Gura_0638</name>
</gene>
<dbReference type="SUPFAM" id="SSF46785">
    <property type="entry name" value="Winged helix' DNA-binding domain"/>
    <property type="match status" value="1"/>
</dbReference>
<evidence type="ECO:0000313" key="7">
    <source>
        <dbReference type="EMBL" id="ABQ24850.1"/>
    </source>
</evidence>
<feature type="transmembrane region" description="Helical" evidence="6">
    <location>
        <begin position="234"/>
        <end position="253"/>
    </location>
</feature>
<feature type="transmembrane region" description="Helical" evidence="6">
    <location>
        <begin position="200"/>
        <end position="222"/>
    </location>
</feature>
<name>A5GC48_GEOUR</name>
<accession>A5GC48</accession>
<keyword evidence="3 6" id="KW-0812">Transmembrane</keyword>
<dbReference type="EMBL" id="CP000698">
    <property type="protein sequence ID" value="ABQ24850.1"/>
    <property type="molecule type" value="Genomic_DNA"/>
</dbReference>
<dbReference type="KEGG" id="gur:Gura_0638"/>
<feature type="transmembrane region" description="Helical" evidence="6">
    <location>
        <begin position="158"/>
        <end position="180"/>
    </location>
</feature>
<dbReference type="HOGENOM" id="CLU_032288_2_0_7"/>
<evidence type="ECO:0000256" key="4">
    <source>
        <dbReference type="ARBA" id="ARBA00022989"/>
    </source>
</evidence>
<dbReference type="InterPro" id="IPR036390">
    <property type="entry name" value="WH_DNA-bd_sf"/>
</dbReference>
<keyword evidence="4 6" id="KW-1133">Transmembrane helix</keyword>
<evidence type="ECO:0000256" key="2">
    <source>
        <dbReference type="ARBA" id="ARBA00022475"/>
    </source>
</evidence>
<keyword evidence="2" id="KW-1003">Cell membrane</keyword>
<evidence type="ECO:0000256" key="3">
    <source>
        <dbReference type="ARBA" id="ARBA00022692"/>
    </source>
</evidence>
<dbReference type="EC" id="3.1.-.-" evidence="7"/>
<dbReference type="PANTHER" id="PTHR30213:SF0">
    <property type="entry name" value="UPF0761 MEMBRANE PROTEIN YIHY"/>
    <property type="match status" value="1"/>
</dbReference>
<dbReference type="STRING" id="351605.Gura_0638"/>
<dbReference type="Pfam" id="PF02082">
    <property type="entry name" value="Rrf2"/>
    <property type="match status" value="1"/>
</dbReference>
<dbReference type="NCBIfam" id="TIGR00765">
    <property type="entry name" value="yihY_not_rbn"/>
    <property type="match status" value="1"/>
</dbReference>
<dbReference type="InterPro" id="IPR036388">
    <property type="entry name" value="WH-like_DNA-bd_sf"/>
</dbReference>
<dbReference type="GO" id="GO:0005886">
    <property type="term" value="C:plasma membrane"/>
    <property type="evidence" value="ECO:0007669"/>
    <property type="project" value="UniProtKB-SubCell"/>
</dbReference>
<organism evidence="7 8">
    <name type="scientific">Geotalea uraniireducens (strain Rf4)</name>
    <name type="common">Geobacter uraniireducens</name>
    <dbReference type="NCBI Taxonomy" id="351605"/>
    <lineage>
        <taxon>Bacteria</taxon>
        <taxon>Pseudomonadati</taxon>
        <taxon>Thermodesulfobacteriota</taxon>
        <taxon>Desulfuromonadia</taxon>
        <taxon>Geobacterales</taxon>
        <taxon>Geobacteraceae</taxon>
        <taxon>Geotalea</taxon>
    </lineage>
</organism>
<dbReference type="Proteomes" id="UP000006695">
    <property type="component" value="Chromosome"/>
</dbReference>
<feature type="transmembrane region" description="Helical" evidence="6">
    <location>
        <begin position="59"/>
        <end position="79"/>
    </location>
</feature>